<dbReference type="EMBL" id="HBJA01138024">
    <property type="protein sequence ID" value="CAE0836131.1"/>
    <property type="molecule type" value="Transcribed_RNA"/>
</dbReference>
<evidence type="ECO:0000313" key="1">
    <source>
        <dbReference type="EMBL" id="CAE0836131.1"/>
    </source>
</evidence>
<organism evidence="1">
    <name type="scientific">Eutreptiella gymnastica</name>
    <dbReference type="NCBI Taxonomy" id="73025"/>
    <lineage>
        <taxon>Eukaryota</taxon>
        <taxon>Discoba</taxon>
        <taxon>Euglenozoa</taxon>
        <taxon>Euglenida</taxon>
        <taxon>Spirocuta</taxon>
        <taxon>Euglenophyceae</taxon>
        <taxon>Eutreptiales</taxon>
        <taxon>Eutreptiaceae</taxon>
        <taxon>Eutreptiella</taxon>
    </lineage>
</organism>
<name>A0A7S4GG74_9EUGL</name>
<protein>
    <submittedName>
        <fullName evidence="1">Uncharacterized protein</fullName>
    </submittedName>
</protein>
<sequence>MATLIHIDLFVWVCTEFWRPGSKITLPPKSIWLQFLVWYESTQPKLTWTQNKEVSFERPTQSHAPSSKLHGFQKLQISPQERPADPPAEQGTSDRHNTTAYGVVIPNDIRLFICNIYMTVATEFWRTSDRSVMLQPNHIWQQFRNWYETQRTANPSLTEAPRLGRLRIDPHRTMAVKGHADVPVTSHVPVLGYVDAALRLLLPEDVWRQFTSFTVWRETHIINTRQATKEVIQMTAAMFSRIRNNATASEVDMKLGSDIMIQLVRQDCSDCLQSNEIQEKPAGNVDTSISEISALDIDCQHREHKH</sequence>
<dbReference type="AlphaFoldDB" id="A0A7S4GG74"/>
<gene>
    <name evidence="1" type="ORF">EGYM00163_LOCUS47495</name>
</gene>
<reference evidence="1" key="1">
    <citation type="submission" date="2021-01" db="EMBL/GenBank/DDBJ databases">
        <authorList>
            <person name="Corre E."/>
            <person name="Pelletier E."/>
            <person name="Niang G."/>
            <person name="Scheremetjew M."/>
            <person name="Finn R."/>
            <person name="Kale V."/>
            <person name="Holt S."/>
            <person name="Cochrane G."/>
            <person name="Meng A."/>
            <person name="Brown T."/>
            <person name="Cohen L."/>
        </authorList>
    </citation>
    <scope>NUCLEOTIDE SEQUENCE</scope>
    <source>
        <strain evidence="1">CCMP1594</strain>
    </source>
</reference>
<accession>A0A7S4GG74</accession>
<proteinExistence type="predicted"/>